<sequence>MESFTSDPQSKFLKLIAFAILEQESQGKTQSQAEVCKKEMVCSGTRYTVLWYIGTWVVSRYKEQMGELMPEVVQTPVPDALGGRSVLAAVREG</sequence>
<gene>
    <name evidence="1" type="ORF">HO173_007319</name>
</gene>
<dbReference type="AlphaFoldDB" id="A0A8H6FTY7"/>
<organism evidence="1 2">
    <name type="scientific">Letharia columbiana</name>
    <dbReference type="NCBI Taxonomy" id="112416"/>
    <lineage>
        <taxon>Eukaryota</taxon>
        <taxon>Fungi</taxon>
        <taxon>Dikarya</taxon>
        <taxon>Ascomycota</taxon>
        <taxon>Pezizomycotina</taxon>
        <taxon>Lecanoromycetes</taxon>
        <taxon>OSLEUM clade</taxon>
        <taxon>Lecanoromycetidae</taxon>
        <taxon>Lecanorales</taxon>
        <taxon>Lecanorineae</taxon>
        <taxon>Parmeliaceae</taxon>
        <taxon>Letharia</taxon>
    </lineage>
</organism>
<keyword evidence="2" id="KW-1185">Reference proteome</keyword>
<dbReference type="GeneID" id="59288976"/>
<dbReference type="Proteomes" id="UP000578531">
    <property type="component" value="Unassembled WGS sequence"/>
</dbReference>
<reference evidence="1 2" key="1">
    <citation type="journal article" date="2020" name="Genomics">
        <title>Complete, high-quality genomes from long-read metagenomic sequencing of two wolf lichen thalli reveals enigmatic genome architecture.</title>
        <authorList>
            <person name="McKenzie S.K."/>
            <person name="Walston R.F."/>
            <person name="Allen J.L."/>
        </authorList>
    </citation>
    <scope>NUCLEOTIDE SEQUENCE [LARGE SCALE GENOMIC DNA]</scope>
    <source>
        <strain evidence="1">WasteWater2</strain>
    </source>
</reference>
<proteinExistence type="predicted"/>
<protein>
    <submittedName>
        <fullName evidence="1">Uncharacterized protein</fullName>
    </submittedName>
</protein>
<evidence type="ECO:0000313" key="2">
    <source>
        <dbReference type="Proteomes" id="UP000578531"/>
    </source>
</evidence>
<evidence type="ECO:0000313" key="1">
    <source>
        <dbReference type="EMBL" id="KAF6234693.1"/>
    </source>
</evidence>
<name>A0A8H6FTY7_9LECA</name>
<comment type="caution">
    <text evidence="1">The sequence shown here is derived from an EMBL/GenBank/DDBJ whole genome shotgun (WGS) entry which is preliminary data.</text>
</comment>
<dbReference type="EMBL" id="JACCJC010000029">
    <property type="protein sequence ID" value="KAF6234693.1"/>
    <property type="molecule type" value="Genomic_DNA"/>
</dbReference>
<accession>A0A8H6FTY7</accession>
<dbReference type="RefSeq" id="XP_037164084.1">
    <property type="nucleotide sequence ID" value="XM_037309223.1"/>
</dbReference>